<sequence length="413" mass="48094">MVSNTDMGFLAMTLAIFKLRKQKKKRTRRWSKEWFKLRSRFTHENLLNVLRDTEPEDYKNFLRMDQEGFETLLELVRSKIEKQDTIMRKAIPASQRLSVTLRYLASGMDLEDLKFMCAIAPQTLEGIIMETSDAIIETLKDNIQVPKTEVGWKQLAENFEELWNFHNCIGSVDGKHILIKKPPNSGSYYYNYKSTFSIVLMAIVNAKYQFIMVDVGANGRISDGGVLKNTIFWQKLSQNQLNIPNARELPGSNKTFPYVFVGDEAFQLQPNFMKPYNRAVLTDEKRIFNYRLSRARRIVENAFGILTSRFKIFQKNINFEPHKARKIVMACCHLHNYLSTRNNGYYLQRGDVDYENKDTGRVEEGSWRQGTQHVAELQRTRGNSAAEAKKIRDDFCEYFNSSGSVPWQNNYLT</sequence>
<dbReference type="PANTHER" id="PTHR22930:SF284">
    <property type="entry name" value="DDE TNP4 DOMAIN-CONTAINING PROTEIN"/>
    <property type="match status" value="1"/>
</dbReference>
<evidence type="ECO:0000259" key="8">
    <source>
        <dbReference type="Pfam" id="PF13359"/>
    </source>
</evidence>
<organism evidence="9 10">
    <name type="scientific">Macrosiphum euphorbiae</name>
    <name type="common">potato aphid</name>
    <dbReference type="NCBI Taxonomy" id="13131"/>
    <lineage>
        <taxon>Eukaryota</taxon>
        <taxon>Metazoa</taxon>
        <taxon>Ecdysozoa</taxon>
        <taxon>Arthropoda</taxon>
        <taxon>Hexapoda</taxon>
        <taxon>Insecta</taxon>
        <taxon>Pterygota</taxon>
        <taxon>Neoptera</taxon>
        <taxon>Paraneoptera</taxon>
        <taxon>Hemiptera</taxon>
        <taxon>Sternorrhyncha</taxon>
        <taxon>Aphidomorpha</taxon>
        <taxon>Aphidoidea</taxon>
        <taxon>Aphididae</taxon>
        <taxon>Macrosiphini</taxon>
        <taxon>Macrosiphum</taxon>
    </lineage>
</organism>
<dbReference type="EMBL" id="CARXXK010001019">
    <property type="protein sequence ID" value="CAI6372128.1"/>
    <property type="molecule type" value="Genomic_DNA"/>
</dbReference>
<feature type="domain" description="DDE Tnp4" evidence="8">
    <location>
        <begin position="172"/>
        <end position="336"/>
    </location>
</feature>
<name>A0AAV0XUN3_9HEMI</name>
<dbReference type="GO" id="GO:0016787">
    <property type="term" value="F:hydrolase activity"/>
    <property type="evidence" value="ECO:0007669"/>
    <property type="project" value="UniProtKB-KW"/>
</dbReference>
<dbReference type="GO" id="GO:0046872">
    <property type="term" value="F:metal ion binding"/>
    <property type="evidence" value="ECO:0007669"/>
    <property type="project" value="UniProtKB-KW"/>
</dbReference>
<comment type="subcellular location">
    <subcellularLocation>
        <location evidence="2">Nucleus</location>
    </subcellularLocation>
</comment>
<evidence type="ECO:0000256" key="3">
    <source>
        <dbReference type="ARBA" id="ARBA00006958"/>
    </source>
</evidence>
<evidence type="ECO:0000256" key="6">
    <source>
        <dbReference type="ARBA" id="ARBA00022801"/>
    </source>
</evidence>
<evidence type="ECO:0000256" key="2">
    <source>
        <dbReference type="ARBA" id="ARBA00004123"/>
    </source>
</evidence>
<accession>A0AAV0XUN3</accession>
<dbReference type="InterPro" id="IPR045249">
    <property type="entry name" value="HARBI1-like"/>
</dbReference>
<evidence type="ECO:0000313" key="10">
    <source>
        <dbReference type="Proteomes" id="UP001160148"/>
    </source>
</evidence>
<comment type="cofactor">
    <cofactor evidence="1">
        <name>a divalent metal cation</name>
        <dbReference type="ChEBI" id="CHEBI:60240"/>
    </cofactor>
</comment>
<evidence type="ECO:0000313" key="9">
    <source>
        <dbReference type="EMBL" id="CAI6372128.1"/>
    </source>
</evidence>
<keyword evidence="10" id="KW-1185">Reference proteome</keyword>
<protein>
    <recommendedName>
        <fullName evidence="8">DDE Tnp4 domain-containing protein</fullName>
    </recommendedName>
</protein>
<dbReference type="Pfam" id="PF13359">
    <property type="entry name" value="DDE_Tnp_4"/>
    <property type="match status" value="1"/>
</dbReference>
<dbReference type="Proteomes" id="UP001160148">
    <property type="component" value="Unassembled WGS sequence"/>
</dbReference>
<comment type="similarity">
    <text evidence="3">Belongs to the HARBI1 family.</text>
</comment>
<keyword evidence="6" id="KW-0378">Hydrolase</keyword>
<evidence type="ECO:0000256" key="1">
    <source>
        <dbReference type="ARBA" id="ARBA00001968"/>
    </source>
</evidence>
<dbReference type="GO" id="GO:0005634">
    <property type="term" value="C:nucleus"/>
    <property type="evidence" value="ECO:0007669"/>
    <property type="project" value="UniProtKB-SubCell"/>
</dbReference>
<gene>
    <name evidence="9" type="ORF">MEUPH1_LOCUS26048</name>
</gene>
<evidence type="ECO:0000256" key="5">
    <source>
        <dbReference type="ARBA" id="ARBA00022723"/>
    </source>
</evidence>
<dbReference type="AlphaFoldDB" id="A0AAV0XUN3"/>
<dbReference type="GO" id="GO:0004518">
    <property type="term" value="F:nuclease activity"/>
    <property type="evidence" value="ECO:0007669"/>
    <property type="project" value="UniProtKB-KW"/>
</dbReference>
<keyword evidence="5" id="KW-0479">Metal-binding</keyword>
<comment type="caution">
    <text evidence="9">The sequence shown here is derived from an EMBL/GenBank/DDBJ whole genome shotgun (WGS) entry which is preliminary data.</text>
</comment>
<keyword evidence="4" id="KW-0540">Nuclease</keyword>
<proteinExistence type="inferred from homology"/>
<keyword evidence="7" id="KW-0539">Nucleus</keyword>
<dbReference type="PANTHER" id="PTHR22930">
    <property type="match status" value="1"/>
</dbReference>
<evidence type="ECO:0000256" key="4">
    <source>
        <dbReference type="ARBA" id="ARBA00022722"/>
    </source>
</evidence>
<reference evidence="9 10" key="1">
    <citation type="submission" date="2023-01" db="EMBL/GenBank/DDBJ databases">
        <authorList>
            <person name="Whitehead M."/>
        </authorList>
    </citation>
    <scope>NUCLEOTIDE SEQUENCE [LARGE SCALE GENOMIC DNA]</scope>
</reference>
<dbReference type="InterPro" id="IPR027806">
    <property type="entry name" value="HARBI1_dom"/>
</dbReference>
<evidence type="ECO:0000256" key="7">
    <source>
        <dbReference type="ARBA" id="ARBA00023242"/>
    </source>
</evidence>